<dbReference type="Proteomes" id="UP000288024">
    <property type="component" value="Unassembled WGS sequence"/>
</dbReference>
<organism evidence="2 3">
    <name type="scientific">Niallia taxi</name>
    <dbReference type="NCBI Taxonomy" id="2499688"/>
    <lineage>
        <taxon>Bacteria</taxon>
        <taxon>Bacillati</taxon>
        <taxon>Bacillota</taxon>
        <taxon>Bacilli</taxon>
        <taxon>Bacillales</taxon>
        <taxon>Bacillaceae</taxon>
        <taxon>Niallia</taxon>
    </lineage>
</organism>
<dbReference type="Pfam" id="PF12666">
    <property type="entry name" value="PrgI"/>
    <property type="match status" value="1"/>
</dbReference>
<sequence length="113" mass="12745">MRKVTVPIDMSSEQKSILGIISTRQLIYLISGGAIAYAYIPSVFKLFPGIIAGVIGCVISVVPLAVIIFIFGFLKKSKLHLHYDQYFLIKLGYKNQIGIWRRGTKPKDWMVNK</sequence>
<name>A0A437K7K8_9BACI</name>
<dbReference type="InterPro" id="IPR024414">
    <property type="entry name" value="Uncharacterised_PrgI"/>
</dbReference>
<protein>
    <submittedName>
        <fullName evidence="2">PrgI family protein</fullName>
    </submittedName>
</protein>
<feature type="transmembrane region" description="Helical" evidence="1">
    <location>
        <begin position="21"/>
        <end position="40"/>
    </location>
</feature>
<evidence type="ECO:0000256" key="1">
    <source>
        <dbReference type="SAM" id="Phobius"/>
    </source>
</evidence>
<keyword evidence="1" id="KW-1133">Transmembrane helix</keyword>
<feature type="transmembrane region" description="Helical" evidence="1">
    <location>
        <begin position="46"/>
        <end position="74"/>
    </location>
</feature>
<evidence type="ECO:0000313" key="2">
    <source>
        <dbReference type="EMBL" id="RVT59546.1"/>
    </source>
</evidence>
<keyword evidence="1" id="KW-0812">Transmembrane</keyword>
<proteinExistence type="predicted"/>
<dbReference type="EMBL" id="RZTZ01000009">
    <property type="protein sequence ID" value="RVT59546.1"/>
    <property type="molecule type" value="Genomic_DNA"/>
</dbReference>
<accession>A0A437K7K8</accession>
<dbReference type="AlphaFoldDB" id="A0A437K7K8"/>
<comment type="caution">
    <text evidence="2">The sequence shown here is derived from an EMBL/GenBank/DDBJ whole genome shotgun (WGS) entry which is preliminary data.</text>
</comment>
<evidence type="ECO:0000313" key="3">
    <source>
        <dbReference type="Proteomes" id="UP000288024"/>
    </source>
</evidence>
<keyword evidence="3" id="KW-1185">Reference proteome</keyword>
<reference evidence="2 3" key="1">
    <citation type="submission" date="2019-01" db="EMBL/GenBank/DDBJ databases">
        <title>Bacillus sp. M5HDSG1-1, whole genome shotgun sequence.</title>
        <authorList>
            <person name="Tuo L."/>
        </authorList>
    </citation>
    <scope>NUCLEOTIDE SEQUENCE [LARGE SCALE GENOMIC DNA]</scope>
    <source>
        <strain evidence="2 3">M5HDSG1-1</strain>
    </source>
</reference>
<keyword evidence="1" id="KW-0472">Membrane</keyword>
<gene>
    <name evidence="2" type="ORF">EM808_19835</name>
</gene>